<dbReference type="GO" id="GO:0046872">
    <property type="term" value="F:metal ion binding"/>
    <property type="evidence" value="ECO:0007669"/>
    <property type="project" value="TreeGrafter"/>
</dbReference>
<dbReference type="SMR" id="A0A314ZR55"/>
<dbReference type="PANTHER" id="PTHR10772:SF37">
    <property type="entry name" value="GROES-LIKE FAMILY PROTEIN"/>
    <property type="match status" value="1"/>
</dbReference>
<dbReference type="STRING" id="2094558.A0A314ZR55"/>
<evidence type="ECO:0000313" key="9">
    <source>
        <dbReference type="Proteomes" id="UP000250321"/>
    </source>
</evidence>
<dbReference type="EMBL" id="PJQY01002577">
    <property type="protein sequence ID" value="PQP92416.1"/>
    <property type="molecule type" value="Genomic_DNA"/>
</dbReference>
<reference evidence="8 9" key="1">
    <citation type="submission" date="2018-02" db="EMBL/GenBank/DDBJ databases">
        <title>Draft genome of wild Prunus yedoensis var. nudiflora.</title>
        <authorList>
            <person name="Baek S."/>
            <person name="Kim J.-H."/>
            <person name="Choi K."/>
            <person name="Kim G.-B."/>
            <person name="Cho A."/>
            <person name="Jang H."/>
            <person name="Shin C.-H."/>
            <person name="Yu H.-J."/>
            <person name="Mun J.-H."/>
        </authorList>
    </citation>
    <scope>NUCLEOTIDE SEQUENCE [LARGE SCALE GENOMIC DNA]</scope>
    <source>
        <strain evidence="9">cv. Jeju island</strain>
        <tissue evidence="8">Leaf</tissue>
    </source>
</reference>
<protein>
    <recommendedName>
        <fullName evidence="5">Protein groES</fullName>
    </recommendedName>
</protein>
<dbReference type="OrthoDB" id="184876at2759"/>
<dbReference type="AlphaFoldDB" id="A0A314ZR55"/>
<evidence type="ECO:0000313" key="8">
    <source>
        <dbReference type="EMBL" id="PQQ20843.1"/>
    </source>
</evidence>
<evidence type="ECO:0000256" key="1">
    <source>
        <dbReference type="ARBA" id="ARBA00006975"/>
    </source>
</evidence>
<dbReference type="EMBL" id="PJQY01000025">
    <property type="protein sequence ID" value="PQQ20843.1"/>
    <property type="molecule type" value="Genomic_DNA"/>
</dbReference>
<evidence type="ECO:0000256" key="6">
    <source>
        <dbReference type="RuleBase" id="RU003479"/>
    </source>
</evidence>
<dbReference type="PRINTS" id="PR00297">
    <property type="entry name" value="CHAPERONIN10"/>
</dbReference>
<evidence type="ECO:0000256" key="4">
    <source>
        <dbReference type="ARBA" id="ARBA00062160"/>
    </source>
</evidence>
<comment type="caution">
    <text evidence="8">The sequence shown here is derived from an EMBL/GenBank/DDBJ whole genome shotgun (WGS) entry which is preliminary data.</text>
</comment>
<dbReference type="SUPFAM" id="SSF50129">
    <property type="entry name" value="GroES-like"/>
    <property type="match status" value="1"/>
</dbReference>
<dbReference type="GO" id="GO:0051087">
    <property type="term" value="F:protein-folding chaperone binding"/>
    <property type="evidence" value="ECO:0007669"/>
    <property type="project" value="TreeGrafter"/>
</dbReference>
<accession>A0A314ZR55</accession>
<dbReference type="GO" id="GO:0005739">
    <property type="term" value="C:mitochondrion"/>
    <property type="evidence" value="ECO:0007669"/>
    <property type="project" value="TreeGrafter"/>
</dbReference>
<dbReference type="FunFam" id="2.30.33.40:FF:000002">
    <property type="entry name" value="10 kDa chaperonin, mitochondrial"/>
    <property type="match status" value="1"/>
</dbReference>
<dbReference type="GO" id="GO:0051082">
    <property type="term" value="F:unfolded protein binding"/>
    <property type="evidence" value="ECO:0007669"/>
    <property type="project" value="TreeGrafter"/>
</dbReference>
<dbReference type="Pfam" id="PF00166">
    <property type="entry name" value="Cpn10"/>
    <property type="match status" value="1"/>
</dbReference>
<dbReference type="Gene3D" id="2.30.33.40">
    <property type="entry name" value="GroES chaperonin"/>
    <property type="match status" value="1"/>
</dbReference>
<dbReference type="InterPro" id="IPR011032">
    <property type="entry name" value="GroES-like_sf"/>
</dbReference>
<dbReference type="InterPro" id="IPR020818">
    <property type="entry name" value="Chaperonin_GroES"/>
</dbReference>
<comment type="similarity">
    <text evidence="1 6">Belongs to the GroES chaperonin family.</text>
</comment>
<keyword evidence="2 6" id="KW-0143">Chaperone</keyword>
<proteinExistence type="inferred from homology"/>
<dbReference type="Proteomes" id="UP000250321">
    <property type="component" value="Unassembled WGS sequence"/>
</dbReference>
<keyword evidence="9" id="KW-1185">Reference proteome</keyword>
<evidence type="ECO:0000256" key="2">
    <source>
        <dbReference type="ARBA" id="ARBA00023186"/>
    </source>
</evidence>
<evidence type="ECO:0000256" key="5">
    <source>
        <dbReference type="ARBA" id="ARBA00083733"/>
    </source>
</evidence>
<gene>
    <name evidence="8" type="ORF">Pyn_25114</name>
    <name evidence="7" type="ORF">Pyn_25804</name>
</gene>
<dbReference type="GO" id="GO:0044183">
    <property type="term" value="F:protein folding chaperone"/>
    <property type="evidence" value="ECO:0007669"/>
    <property type="project" value="InterPro"/>
</dbReference>
<dbReference type="InterPro" id="IPR037124">
    <property type="entry name" value="Chaperonin_GroES_sf"/>
</dbReference>
<comment type="function">
    <text evidence="3">Seems to function only as a co-chaperone, along with cpn60, and in certain cases is essential for the discharge of biologically active proteins from cpn60.</text>
</comment>
<dbReference type="SMART" id="SM00883">
    <property type="entry name" value="Cpn10"/>
    <property type="match status" value="1"/>
</dbReference>
<sequence>MARRLIPTLNRVLIEKIIPPSKTTAGILLPESSTKLNSGKVVAVGPGAKDKAGNVIPVAVKEGDTVLLPEYGGTQVKLGDKELHLYRDEDILGTLHE</sequence>
<dbReference type="PANTHER" id="PTHR10772">
    <property type="entry name" value="10 KDA HEAT SHOCK PROTEIN"/>
    <property type="match status" value="1"/>
</dbReference>
<evidence type="ECO:0000256" key="3">
    <source>
        <dbReference type="ARBA" id="ARBA00053355"/>
    </source>
</evidence>
<name>A0A314ZR55_PRUYE</name>
<dbReference type="CDD" id="cd00320">
    <property type="entry name" value="cpn10"/>
    <property type="match status" value="1"/>
</dbReference>
<organism evidence="8 9">
    <name type="scientific">Prunus yedoensis var. nudiflora</name>
    <dbReference type="NCBI Taxonomy" id="2094558"/>
    <lineage>
        <taxon>Eukaryota</taxon>
        <taxon>Viridiplantae</taxon>
        <taxon>Streptophyta</taxon>
        <taxon>Embryophyta</taxon>
        <taxon>Tracheophyta</taxon>
        <taxon>Spermatophyta</taxon>
        <taxon>Magnoliopsida</taxon>
        <taxon>eudicotyledons</taxon>
        <taxon>Gunneridae</taxon>
        <taxon>Pentapetalae</taxon>
        <taxon>rosids</taxon>
        <taxon>fabids</taxon>
        <taxon>Rosales</taxon>
        <taxon>Rosaceae</taxon>
        <taxon>Amygdaloideae</taxon>
        <taxon>Amygdaleae</taxon>
        <taxon>Prunus</taxon>
    </lineage>
</organism>
<comment type="subunit">
    <text evidence="4">Forms stable complexes with CPN60 in the presence of ATP.</text>
</comment>
<dbReference type="GO" id="GO:0005524">
    <property type="term" value="F:ATP binding"/>
    <property type="evidence" value="ECO:0007669"/>
    <property type="project" value="InterPro"/>
</dbReference>
<evidence type="ECO:0000313" key="7">
    <source>
        <dbReference type="EMBL" id="PQP92416.1"/>
    </source>
</evidence>